<gene>
    <name evidence="1" type="ORF">Ptr86124_013007</name>
</gene>
<organism evidence="1 2">
    <name type="scientific">Pyrenophora tritici-repentis</name>
    <dbReference type="NCBI Taxonomy" id="45151"/>
    <lineage>
        <taxon>Eukaryota</taxon>
        <taxon>Fungi</taxon>
        <taxon>Dikarya</taxon>
        <taxon>Ascomycota</taxon>
        <taxon>Pezizomycotina</taxon>
        <taxon>Dothideomycetes</taxon>
        <taxon>Pleosporomycetidae</taxon>
        <taxon>Pleosporales</taxon>
        <taxon>Pleosporineae</taxon>
        <taxon>Pleosporaceae</taxon>
        <taxon>Pyrenophora</taxon>
    </lineage>
</organism>
<dbReference type="Proteomes" id="UP000249757">
    <property type="component" value="Unassembled WGS sequence"/>
</dbReference>
<comment type="caution">
    <text evidence="1">The sequence shown here is derived from an EMBL/GenBank/DDBJ whole genome shotgun (WGS) entry which is preliminary data.</text>
</comment>
<sequence length="340" mass="36518">MAMSKGYRGGKYGGRSSRYGKAKKLMRYKKRTFAGRKARSGTSQAIAALQRQVESLTSGKKKKAEVRGYPAAPFAYAGLEESQYSYLAVPVTLALPPQDPKVAPYISDGYQMSRFATLTGVTVAFSVTSMCAFQVSAVLYAVPPGGNPCPVEHGAGGIPINFPLGLKTSEQNRLMSLDETGFLDGRDGPYELAARRGPADDKGQVPCDFSLASGDGSVYECRLAQGSGAPIGKVDFSVGSRGNDNYKKFKGCRTVNYTVPVSPMNAGSNAVALRTAVKMHWTLDRRIEFLLEDSNIVVPQHLQVMIMVRSQGVVARGKNAEGMSACGQVEDVLCTVYFTS</sequence>
<protein>
    <submittedName>
        <fullName evidence="1">Uncharacterized protein</fullName>
    </submittedName>
</protein>
<reference evidence="2" key="1">
    <citation type="journal article" date="2022" name="Microb. Genom.">
        <title>A global pangenome for the wheat fungal pathogen Pyrenophora tritici-repentis and prediction of effector protein structural homology.</title>
        <authorList>
            <person name="Moolhuijzen P.M."/>
            <person name="See P.T."/>
            <person name="Shi G."/>
            <person name="Powell H.R."/>
            <person name="Cockram J."/>
            <person name="Jorgensen L.N."/>
            <person name="Benslimane H."/>
            <person name="Strelkov S.E."/>
            <person name="Turner J."/>
            <person name="Liu Z."/>
            <person name="Moffat C.S."/>
        </authorList>
    </citation>
    <scope>NUCLEOTIDE SEQUENCE [LARGE SCALE GENOMIC DNA]</scope>
</reference>
<proteinExistence type="predicted"/>
<accession>A0A921P150</accession>
<name>A0A921P150_9PLEO</name>
<evidence type="ECO:0000313" key="1">
    <source>
        <dbReference type="EMBL" id="KAI1508085.1"/>
    </source>
</evidence>
<dbReference type="EMBL" id="NRDI02000029">
    <property type="protein sequence ID" value="KAI1508085.1"/>
    <property type="molecule type" value="Genomic_DNA"/>
</dbReference>
<keyword evidence="2" id="KW-1185">Reference proteome</keyword>
<dbReference type="AlphaFoldDB" id="A0A921P150"/>
<evidence type="ECO:0000313" key="2">
    <source>
        <dbReference type="Proteomes" id="UP000249757"/>
    </source>
</evidence>